<feature type="region of interest" description="Disordered" evidence="3">
    <location>
        <begin position="541"/>
        <end position="567"/>
    </location>
</feature>
<comment type="caution">
    <text evidence="5">The sequence shown here is derived from an EMBL/GenBank/DDBJ whole genome shotgun (WGS) entry which is preliminary data.</text>
</comment>
<dbReference type="GO" id="GO:0006893">
    <property type="term" value="P:Golgi to plasma membrane transport"/>
    <property type="evidence" value="ECO:0007669"/>
    <property type="project" value="TreeGrafter"/>
</dbReference>
<evidence type="ECO:0000313" key="5">
    <source>
        <dbReference type="EMBL" id="GJN87526.1"/>
    </source>
</evidence>
<dbReference type="SUPFAM" id="SSF50978">
    <property type="entry name" value="WD40 repeat-like"/>
    <property type="match status" value="1"/>
</dbReference>
<dbReference type="InterPro" id="IPR001680">
    <property type="entry name" value="WD40_rpt"/>
</dbReference>
<comment type="similarity">
    <text evidence="1">Belongs to the WD repeat L(2)GL family.</text>
</comment>
<proteinExistence type="inferred from homology"/>
<dbReference type="InterPro" id="IPR015943">
    <property type="entry name" value="WD40/YVTN_repeat-like_dom_sf"/>
</dbReference>
<dbReference type="SMART" id="SM00320">
    <property type="entry name" value="WD40"/>
    <property type="match status" value="5"/>
</dbReference>
<evidence type="ECO:0000256" key="3">
    <source>
        <dbReference type="SAM" id="MobiDB-lite"/>
    </source>
</evidence>
<dbReference type="EMBL" id="BQKY01000001">
    <property type="protein sequence ID" value="GJN87526.1"/>
    <property type="molecule type" value="Genomic_DNA"/>
</dbReference>
<dbReference type="GO" id="GO:0019905">
    <property type="term" value="F:syntaxin binding"/>
    <property type="evidence" value="ECO:0007669"/>
    <property type="project" value="TreeGrafter"/>
</dbReference>
<dbReference type="InterPro" id="IPR013905">
    <property type="entry name" value="Lgl_C_dom"/>
</dbReference>
<feature type="region of interest" description="Disordered" evidence="3">
    <location>
        <begin position="1122"/>
        <end position="1145"/>
    </location>
</feature>
<dbReference type="AlphaFoldDB" id="A0AAV5G4Y1"/>
<evidence type="ECO:0000313" key="6">
    <source>
        <dbReference type="Proteomes" id="UP001342314"/>
    </source>
</evidence>
<keyword evidence="2" id="KW-0268">Exocytosis</keyword>
<dbReference type="Pfam" id="PF00400">
    <property type="entry name" value="WD40"/>
    <property type="match status" value="1"/>
</dbReference>
<dbReference type="GO" id="GO:0045159">
    <property type="term" value="F:myosin II binding"/>
    <property type="evidence" value="ECO:0007669"/>
    <property type="project" value="TreeGrafter"/>
</dbReference>
<dbReference type="Gene3D" id="1.20.5.110">
    <property type="match status" value="1"/>
</dbReference>
<name>A0AAV5G4Y1_9BASI</name>
<dbReference type="PANTHER" id="PTHR10241">
    <property type="entry name" value="LETHAL 2 GIANT LARVAE PROTEIN"/>
    <property type="match status" value="1"/>
</dbReference>
<feature type="region of interest" description="Disordered" evidence="3">
    <location>
        <begin position="721"/>
        <end position="787"/>
    </location>
</feature>
<evidence type="ECO:0000259" key="4">
    <source>
        <dbReference type="Pfam" id="PF08596"/>
    </source>
</evidence>
<reference evidence="5 6" key="1">
    <citation type="submission" date="2021-12" db="EMBL/GenBank/DDBJ databases">
        <title>High titer production of polyol ester of fatty acids by Rhodotorula paludigena BS15 towards product separation-free biomass refinery.</title>
        <authorList>
            <person name="Mano J."/>
            <person name="Ono H."/>
            <person name="Tanaka T."/>
            <person name="Naito K."/>
            <person name="Sushida H."/>
            <person name="Ike M."/>
            <person name="Tokuyasu K."/>
            <person name="Kitaoka M."/>
        </authorList>
    </citation>
    <scope>NUCLEOTIDE SEQUENCE [LARGE SCALE GENOMIC DNA]</scope>
    <source>
        <strain evidence="5 6">BS15</strain>
    </source>
</reference>
<gene>
    <name evidence="5" type="ORF">Rhopal_000477-T1</name>
</gene>
<dbReference type="Gene3D" id="2.130.10.10">
    <property type="entry name" value="YVTN repeat-like/Quinoprotein amine dehydrogenase"/>
    <property type="match status" value="2"/>
</dbReference>
<protein>
    <recommendedName>
        <fullName evidence="4">Lethal giant larvae (Lgl)-like C-terminal domain-containing protein</fullName>
    </recommendedName>
</protein>
<organism evidence="5 6">
    <name type="scientific">Rhodotorula paludigena</name>
    <dbReference type="NCBI Taxonomy" id="86838"/>
    <lineage>
        <taxon>Eukaryota</taxon>
        <taxon>Fungi</taxon>
        <taxon>Dikarya</taxon>
        <taxon>Basidiomycota</taxon>
        <taxon>Pucciniomycotina</taxon>
        <taxon>Microbotryomycetes</taxon>
        <taxon>Sporidiobolales</taxon>
        <taxon>Sporidiobolaceae</taxon>
        <taxon>Rhodotorula</taxon>
    </lineage>
</organism>
<feature type="domain" description="Lethal giant larvae (Lgl)-like C-terminal" evidence="4">
    <location>
        <begin position="812"/>
        <end position="1134"/>
    </location>
</feature>
<feature type="domain" description="Lethal giant larvae (Lgl)-like C-terminal" evidence="4">
    <location>
        <begin position="642"/>
        <end position="672"/>
    </location>
</feature>
<feature type="compositionally biased region" description="Pro residues" evidence="3">
    <location>
        <begin position="1129"/>
        <end position="1145"/>
    </location>
</feature>
<sequence length="1239" mass="133278">MFSSKARRAQEAVERLNCSEVLQTAQAWQLGQLAQLGIGSELTAITYDPVQSLLAVGTEHGRLFVFGAPGVELGWDLGMPTKIRHLVFKPGSGFLCVVDSKDTLYIFDLQRLDQGKPHRDSSLSLRSTVTCVEASASHSFLFLGCKDGTVDVFDIDRGSLAHHARIPNLWLAQEEILRRSGVPGAPSRRHIPVCTDVKSHPLDINLVAVAYEGGVSLWNLATKQCERNWEFVLPPGAPGGGNDTEESLFMERRPPVTCLAWRPDGLLFAAGHEDGTLSFSSAEDEMPIMIRTLERVDVNRATEEDLFGWSAQGQPGQRQPANREPIFRLAWSGFPQETWLSQSLAKNPLGAPAPPALPSSPHLSDEKTDLHGGTMLTVLGGLLPSDPVGVHVLELPAYAAPSAAGGKPGNLSLPAKEALRESLLHVGHHLYPTPAPPEDFIVLARNPHYGLAYDPSAILITSGRDTRCPVPSAPHASNNIEAFTFPPSNTRPPRPLRLPVALWFSGKDTCTAAQVVNISQLSHRHLLHQFDVSDEAAERLPLTGGHAFPRPRSTRRGPAPSLSDQPPRILVTSHVDLTVRFHDVSNQVLWGRKYDEVAEPRIEHEFPRPLRHLDVDVKSALADSRAGELQAARLWRERPWELEIDKVSVGEENLEVAVSLSTGDVLVWRYVESLLLRGSRSQNRLDSFAYGELGAEPGFDRVGDPHHLGSAVEGALRDLSLDQHGSIPPPAAESSAPTSPAPGRSRFGSVSHRGRASLSQQSGAFQPESDPQDHHVDLSGSPVPRPDLDGFRPLAAFKFSSPSSASGAATKSRLALSNVGFLAASNDASLLVVDLRGPEVILVDVPGAGGAAAQGKGKGKIDASPITALTWTICAIGEDHDRSPRLVVTQGSGLTRIFELANVGGGWHLSESFASVHHDSTRNAFATFVIDKAGNELLADSQNLQLALTHQASFGSHEHLDPSGAITSLWITVSPTTLACFFNLDGPKTATYEDENARFEKAALVHAHGCVALVVQSRNCALSMFSLPSLTYIARAKFDTTLHDSAGIFSLASDGDFVQHLDPLNIRLGTIRDLYRPAFPPRVIAFDPSIPIPAQTNTLSAVGSALGAWFGGKKVYTGAELDSILGGPQRPPPKNRPAPGAPPPIVTATKQAQAAKSGYSTPTQSEFVQGATDTARDIMARTNAALEQRGEYLSAIQDRLSSAANDAAKFASDTKTMAQREAAKKSISSGFSSLWKKIP</sequence>
<feature type="region of interest" description="Disordered" evidence="3">
    <location>
        <begin position="345"/>
        <end position="367"/>
    </location>
</feature>
<dbReference type="GO" id="GO:0005737">
    <property type="term" value="C:cytoplasm"/>
    <property type="evidence" value="ECO:0007669"/>
    <property type="project" value="TreeGrafter"/>
</dbReference>
<evidence type="ECO:0000256" key="1">
    <source>
        <dbReference type="ARBA" id="ARBA00008070"/>
    </source>
</evidence>
<dbReference type="GO" id="GO:0006887">
    <property type="term" value="P:exocytosis"/>
    <property type="evidence" value="ECO:0007669"/>
    <property type="project" value="UniProtKB-KW"/>
</dbReference>
<dbReference type="InterPro" id="IPR036322">
    <property type="entry name" value="WD40_repeat_dom_sf"/>
</dbReference>
<dbReference type="Pfam" id="PF08596">
    <property type="entry name" value="Lgl_C"/>
    <property type="match status" value="2"/>
</dbReference>
<evidence type="ECO:0000256" key="2">
    <source>
        <dbReference type="ARBA" id="ARBA00022483"/>
    </source>
</evidence>
<accession>A0AAV5G4Y1</accession>
<feature type="compositionally biased region" description="Low complexity" evidence="3">
    <location>
        <begin position="732"/>
        <end position="742"/>
    </location>
</feature>
<dbReference type="Proteomes" id="UP001342314">
    <property type="component" value="Unassembled WGS sequence"/>
</dbReference>
<dbReference type="GO" id="GO:0005886">
    <property type="term" value="C:plasma membrane"/>
    <property type="evidence" value="ECO:0007669"/>
    <property type="project" value="TreeGrafter"/>
</dbReference>
<keyword evidence="6" id="KW-1185">Reference proteome</keyword>
<dbReference type="PANTHER" id="PTHR10241:SF25">
    <property type="entry name" value="TOMOSYN, ISOFORM C"/>
    <property type="match status" value="1"/>
</dbReference>
<dbReference type="GO" id="GO:0005096">
    <property type="term" value="F:GTPase activator activity"/>
    <property type="evidence" value="ECO:0007669"/>
    <property type="project" value="TreeGrafter"/>
</dbReference>